<evidence type="ECO:0000256" key="5">
    <source>
        <dbReference type="ARBA" id="ARBA00022806"/>
    </source>
</evidence>
<evidence type="ECO:0000256" key="2">
    <source>
        <dbReference type="ARBA" id="ARBA00022741"/>
    </source>
</evidence>
<evidence type="ECO:0000256" key="3">
    <source>
        <dbReference type="ARBA" id="ARBA00022763"/>
    </source>
</evidence>
<dbReference type="GO" id="GO:0043139">
    <property type="term" value="F:5'-3' DNA helicase activity"/>
    <property type="evidence" value="ECO:0007669"/>
    <property type="project" value="UniProtKB-UniRule"/>
</dbReference>
<evidence type="ECO:0000256" key="8">
    <source>
        <dbReference type="ARBA" id="ARBA00023125"/>
    </source>
</evidence>
<keyword evidence="4 11" id="KW-0378">Hydrolase</keyword>
<keyword evidence="15" id="KW-1185">Reference proteome</keyword>
<dbReference type="NCBIfam" id="TIGR01447">
    <property type="entry name" value="recD"/>
    <property type="match status" value="1"/>
</dbReference>
<dbReference type="InterPro" id="IPR049550">
    <property type="entry name" value="RecD_N"/>
</dbReference>
<sequence>MLVENVDAKFSFHALLASLARQGMIRQLDWQFARFIEAQSGDERLGFIAGVVSAELGKGHICLTLFGYEAKAMPNATSVHCDFASKLGLYGDAGRALNRACQAIDWQTVLSNSPLVGVQSQVEPEGALSADEATHAVATPLMFDGERLYLQRYWHYEVTLANKLNQLSGAMSLTQDQITQLRQRLDHLFARQYHYLWQALQRLDNSSANQRQQLCGDMLDIVDDSQLDWPTIDRCLCDALTLPNGVRALEQLDTLVPLSACINWQKVAAAVALTRRFAVISGGPGTGKTTTVTKLLAALLELDPATRPTIKLVAPTGKAAARLTESMGKAVHALPIDPDQKAHIPTEASTLHRLLGAIPNSAEFRHHRHNPLHLDILVVDEASMVDLSLMYKLVDALPQHARLILLGDKDQLASVEAGAILGDICAFQRQGYSRQQAAMLAKLTGFEPLAASAARVNISAPVADSLCMLQKSYRFDARSGIGQLAKAINSGQVAQLETVWRLQFDDISHAPLNHDSYHEMIQTLVAQYRAYLQLVPHPLSQFALASHDQSTLAALSSAQRKAAMEEKAKQALSAFNRCRLLCALREGDFGVTGLNHRIERALAARRLIHTQEELWYAGRPVMVTRNDHALGLYNGDIGICLLDESLEPARLKVFFELPNGQIKAVLPSRVPEHETAYAMTVHKSQGSEFEFTLMVLPPNISPILTRELIYTGVTRAKQRLALYADLAILNRGISVKTERASGLISRLRRNF</sequence>
<dbReference type="CDD" id="cd18809">
    <property type="entry name" value="SF1_C_RecD"/>
    <property type="match status" value="1"/>
</dbReference>
<evidence type="ECO:0000256" key="9">
    <source>
        <dbReference type="ARBA" id="ARBA00023204"/>
    </source>
</evidence>
<name>A0A7X8TQH3_9VIBR</name>
<evidence type="ECO:0000256" key="10">
    <source>
        <dbReference type="ARBA" id="ARBA00023235"/>
    </source>
</evidence>
<dbReference type="EC" id="5.6.2.3" evidence="11"/>
<keyword evidence="3 11" id="KW-0227">DNA damage</keyword>
<dbReference type="SUPFAM" id="SSF52540">
    <property type="entry name" value="P-loop containing nucleoside triphosphate hydrolases"/>
    <property type="match status" value="2"/>
</dbReference>
<accession>A0A7X8TQH3</accession>
<comment type="similarity">
    <text evidence="11">Belongs to the RecD family.</text>
</comment>
<dbReference type="FunFam" id="3.40.50.300:FF:000912">
    <property type="entry name" value="RecBCD enzyme subunit RecD"/>
    <property type="match status" value="1"/>
</dbReference>
<keyword evidence="7 11" id="KW-0067">ATP-binding</keyword>
<dbReference type="GO" id="GO:0017116">
    <property type="term" value="F:single-stranded DNA helicase activity"/>
    <property type="evidence" value="ECO:0007669"/>
    <property type="project" value="TreeGrafter"/>
</dbReference>
<keyword evidence="10 11" id="KW-0413">Isomerase</keyword>
<dbReference type="Pfam" id="PF13245">
    <property type="entry name" value="AAA_19"/>
    <property type="match status" value="1"/>
</dbReference>
<comment type="subunit">
    <text evidence="11">Heterotrimer of RecB, RecC and RecD. All subunits contribute to DNA-binding.</text>
</comment>
<keyword evidence="6 11" id="KW-0269">Exonuclease</keyword>
<dbReference type="Gene3D" id="1.10.10.1020">
    <property type="entry name" value="RecBCD complex, subunit RecD, N-terminal domain"/>
    <property type="match status" value="1"/>
</dbReference>
<dbReference type="InterPro" id="IPR027417">
    <property type="entry name" value="P-loop_NTPase"/>
</dbReference>
<dbReference type="Proteomes" id="UP000535589">
    <property type="component" value="Unassembled WGS sequence"/>
</dbReference>
<keyword evidence="2 11" id="KW-0547">Nucleotide-binding</keyword>
<protein>
    <recommendedName>
        <fullName evidence="11">RecBCD enzyme subunit RecD</fullName>
        <ecNumber evidence="11">5.6.2.3</ecNumber>
    </recommendedName>
    <alternativeName>
        <fullName evidence="11">DNA 5'-3' helicase subunit RecD</fullName>
    </alternativeName>
    <alternativeName>
        <fullName evidence="11">Exonuclease V subunit RecD</fullName>
        <shortName evidence="11">ExoV subunit RecD</shortName>
    </alternativeName>
    <alternativeName>
        <fullName evidence="11">Helicase/nuclease RecBCD subunit RecD</fullName>
    </alternativeName>
</protein>
<dbReference type="EMBL" id="JABAIK010000008">
    <property type="protein sequence ID" value="NLS13107.1"/>
    <property type="molecule type" value="Genomic_DNA"/>
</dbReference>
<dbReference type="AlphaFoldDB" id="A0A7X8TQH3"/>
<dbReference type="InterPro" id="IPR027785">
    <property type="entry name" value="UvrD-like_helicase_C"/>
</dbReference>
<evidence type="ECO:0000256" key="7">
    <source>
        <dbReference type="ARBA" id="ARBA00022840"/>
    </source>
</evidence>
<feature type="domain" description="UvrD-like helicase C-terminal" evidence="12">
    <location>
        <begin position="676"/>
        <end position="723"/>
    </location>
</feature>
<feature type="domain" description="RecBCD enzyme subunit RecD N-terminal" evidence="13">
    <location>
        <begin position="22"/>
        <end position="149"/>
    </location>
</feature>
<dbReference type="InterPro" id="IPR006344">
    <property type="entry name" value="RecD"/>
</dbReference>
<keyword evidence="5 11" id="KW-0347">Helicase</keyword>
<dbReference type="Pfam" id="PF21185">
    <property type="entry name" value="RecD_N"/>
    <property type="match status" value="1"/>
</dbReference>
<organism evidence="14 15">
    <name type="scientific">Vibrio agarilyticus</name>
    <dbReference type="NCBI Taxonomy" id="2726741"/>
    <lineage>
        <taxon>Bacteria</taxon>
        <taxon>Pseudomonadati</taxon>
        <taxon>Pseudomonadota</taxon>
        <taxon>Gammaproteobacteria</taxon>
        <taxon>Vibrionales</taxon>
        <taxon>Vibrionaceae</taxon>
        <taxon>Vibrio</taxon>
    </lineage>
</organism>
<proteinExistence type="inferred from homology"/>
<dbReference type="GO" id="GO:0000724">
    <property type="term" value="P:double-strand break repair via homologous recombination"/>
    <property type="evidence" value="ECO:0007669"/>
    <property type="project" value="UniProtKB-UniRule"/>
</dbReference>
<dbReference type="GO" id="GO:0009338">
    <property type="term" value="C:exodeoxyribonuclease V complex"/>
    <property type="evidence" value="ECO:0007669"/>
    <property type="project" value="InterPro"/>
</dbReference>
<keyword evidence="1 11" id="KW-0540">Nuclease</keyword>
<evidence type="ECO:0000313" key="14">
    <source>
        <dbReference type="EMBL" id="NLS13107.1"/>
    </source>
</evidence>
<feature type="binding site" evidence="11">
    <location>
        <begin position="282"/>
        <end position="289"/>
    </location>
    <ligand>
        <name>ATP</name>
        <dbReference type="ChEBI" id="CHEBI:30616"/>
    </ligand>
</feature>
<evidence type="ECO:0000256" key="4">
    <source>
        <dbReference type="ARBA" id="ARBA00022801"/>
    </source>
</evidence>
<dbReference type="PANTHER" id="PTHR43788">
    <property type="entry name" value="DNA2/NAM7 HELICASE FAMILY MEMBER"/>
    <property type="match status" value="1"/>
</dbReference>
<dbReference type="InterPro" id="IPR041851">
    <property type="entry name" value="RecD_N_sf"/>
</dbReference>
<reference evidence="14 15" key="1">
    <citation type="submission" date="2020-04" db="EMBL/GenBank/DDBJ databases">
        <title>Vibrio sp. SM6, a novel species isolated from seawater.</title>
        <authorList>
            <person name="Wang X."/>
        </authorList>
    </citation>
    <scope>NUCLEOTIDE SEQUENCE [LARGE SCALE GENOMIC DNA]</scope>
    <source>
        <strain evidence="14 15">SM6</strain>
    </source>
</reference>
<dbReference type="GO" id="GO:0003677">
    <property type="term" value="F:DNA binding"/>
    <property type="evidence" value="ECO:0007669"/>
    <property type="project" value="UniProtKB-UniRule"/>
</dbReference>
<dbReference type="Pfam" id="PF13538">
    <property type="entry name" value="UvrD_C_2"/>
    <property type="match status" value="1"/>
</dbReference>
<evidence type="ECO:0000259" key="12">
    <source>
        <dbReference type="Pfam" id="PF13538"/>
    </source>
</evidence>
<evidence type="ECO:0000256" key="11">
    <source>
        <dbReference type="HAMAP-Rule" id="MF_01487"/>
    </source>
</evidence>
<comment type="miscellaneous">
    <text evidence="11">In the RecBCD complex, RecB has a slow 3'-5' helicase, an exonuclease activity and loads RecA onto ssDNA, RecD has a fast 5'-3' helicase activity, while RecC stimulates the ATPase and processivity of the RecB helicase and contributes to recognition of the Chi site.</text>
</comment>
<evidence type="ECO:0000256" key="6">
    <source>
        <dbReference type="ARBA" id="ARBA00022839"/>
    </source>
</evidence>
<evidence type="ECO:0000259" key="13">
    <source>
        <dbReference type="Pfam" id="PF21185"/>
    </source>
</evidence>
<comment type="function">
    <text evidence="11">A helicase/nuclease that prepares dsDNA breaks (DSB) for recombinational DNA repair. Binds to DSBs and unwinds DNA via a highly rapid and processive ATP-dependent bidirectional helicase activity. Unwinds dsDNA until it encounters a Chi (crossover hotspot instigator) sequence from the 3' direction. Cuts ssDNA a few nucleotides 3' to the Chi site. The properties and activities of the enzyme are changed at Chi. The Chi-altered holoenzyme produces a long 3'-ssDNA overhang and facilitates RecA-binding to the ssDNA for homologous DNA recombination and repair. Holoenzyme degrades any linearized DNA that is unable to undergo homologous recombination. In the holoenzyme this subunit has ssDNA-dependent ATPase and 5'-3' helicase activity. When added to pre-assembled RecBC greatly stimulates nuclease activity and augments holoenzyme processivity. Negatively regulates the RecA-loading ability of RecBCD.</text>
</comment>
<keyword evidence="8 11" id="KW-0238">DNA-binding</keyword>
<comment type="catalytic activity">
    <reaction evidence="11">
        <text>ATP + H2O = ADP + phosphate + H(+)</text>
        <dbReference type="Rhea" id="RHEA:13065"/>
        <dbReference type="ChEBI" id="CHEBI:15377"/>
        <dbReference type="ChEBI" id="CHEBI:15378"/>
        <dbReference type="ChEBI" id="CHEBI:30616"/>
        <dbReference type="ChEBI" id="CHEBI:43474"/>
        <dbReference type="ChEBI" id="CHEBI:456216"/>
        <dbReference type="EC" id="5.6.2.3"/>
    </reaction>
</comment>
<evidence type="ECO:0000256" key="1">
    <source>
        <dbReference type="ARBA" id="ARBA00022722"/>
    </source>
</evidence>
<gene>
    <name evidence="11 14" type="primary">recD</name>
    <name evidence="14" type="ORF">HGP28_09420</name>
</gene>
<evidence type="ECO:0000313" key="15">
    <source>
        <dbReference type="Proteomes" id="UP000535589"/>
    </source>
</evidence>
<comment type="caution">
    <text evidence="14">The sequence shown here is derived from an EMBL/GenBank/DDBJ whole genome shotgun (WGS) entry which is preliminary data.</text>
</comment>
<dbReference type="PANTHER" id="PTHR43788:SF6">
    <property type="entry name" value="DNA HELICASE B"/>
    <property type="match status" value="1"/>
</dbReference>
<keyword evidence="9 11" id="KW-0234">DNA repair</keyword>
<dbReference type="GO" id="GO:0008854">
    <property type="term" value="F:exodeoxyribonuclease V activity"/>
    <property type="evidence" value="ECO:0007669"/>
    <property type="project" value="InterPro"/>
</dbReference>
<dbReference type="HAMAP" id="MF_01487">
    <property type="entry name" value="RecD"/>
    <property type="match status" value="1"/>
</dbReference>
<dbReference type="Gene3D" id="3.40.50.300">
    <property type="entry name" value="P-loop containing nucleotide triphosphate hydrolases"/>
    <property type="match status" value="3"/>
</dbReference>
<dbReference type="GO" id="GO:0005524">
    <property type="term" value="F:ATP binding"/>
    <property type="evidence" value="ECO:0007669"/>
    <property type="project" value="UniProtKB-UniRule"/>
</dbReference>
<dbReference type="InterPro" id="IPR050534">
    <property type="entry name" value="Coronavir_polyprotein_1ab"/>
</dbReference>
<dbReference type="CDD" id="cd17933">
    <property type="entry name" value="DEXSc_RecD-like"/>
    <property type="match status" value="1"/>
</dbReference>